<dbReference type="PANTHER" id="PTHR34374">
    <property type="entry name" value="LARGE RIBOSOMAL RNA SUBUNIT ACCUMULATION PROTEIN YCED HOMOLOG 1, CHLOROPLASTIC"/>
    <property type="match status" value="1"/>
</dbReference>
<dbReference type="Pfam" id="PF02620">
    <property type="entry name" value="YceD"/>
    <property type="match status" value="1"/>
</dbReference>
<dbReference type="Proteomes" id="UP001396334">
    <property type="component" value="Unassembled WGS sequence"/>
</dbReference>
<dbReference type="PANTHER" id="PTHR34374:SF1">
    <property type="entry name" value="LARGE RIBOSOMAL RNA SUBUNIT ACCUMULATION PROTEIN YCED HOMOLOG 1, CHLOROPLASTIC"/>
    <property type="match status" value="1"/>
</dbReference>
<evidence type="ECO:0008006" key="3">
    <source>
        <dbReference type="Google" id="ProtNLM"/>
    </source>
</evidence>
<reference evidence="1 2" key="1">
    <citation type="journal article" date="2024" name="G3 (Bethesda)">
        <title>Genome assembly of Hibiscus sabdariffa L. provides insights into metabolisms of medicinal natural products.</title>
        <authorList>
            <person name="Kim T."/>
        </authorList>
    </citation>
    <scope>NUCLEOTIDE SEQUENCE [LARGE SCALE GENOMIC DNA]</scope>
    <source>
        <strain evidence="1">TK-2024</strain>
        <tissue evidence="1">Old leaves</tissue>
    </source>
</reference>
<dbReference type="InterPro" id="IPR003772">
    <property type="entry name" value="YceD"/>
</dbReference>
<accession>A0ABR2TFB2</accession>
<dbReference type="EMBL" id="JBBPBN010000006">
    <property type="protein sequence ID" value="KAK9036181.1"/>
    <property type="molecule type" value="Genomic_DNA"/>
</dbReference>
<evidence type="ECO:0000313" key="1">
    <source>
        <dbReference type="EMBL" id="KAK9036181.1"/>
    </source>
</evidence>
<name>A0ABR2TFB2_9ROSI</name>
<protein>
    <recommendedName>
        <fullName evidence="3">Large ribosomal RNA subunit accumulation protein YCED homolog 1, chloroplastic</fullName>
    </recommendedName>
</protein>
<evidence type="ECO:0000313" key="2">
    <source>
        <dbReference type="Proteomes" id="UP001396334"/>
    </source>
</evidence>
<comment type="caution">
    <text evidence="1">The sequence shown here is derived from an EMBL/GenBank/DDBJ whole genome shotgun (WGS) entry which is preliminary data.</text>
</comment>
<proteinExistence type="predicted"/>
<organism evidence="1 2">
    <name type="scientific">Hibiscus sabdariffa</name>
    <name type="common">roselle</name>
    <dbReference type="NCBI Taxonomy" id="183260"/>
    <lineage>
        <taxon>Eukaryota</taxon>
        <taxon>Viridiplantae</taxon>
        <taxon>Streptophyta</taxon>
        <taxon>Embryophyta</taxon>
        <taxon>Tracheophyta</taxon>
        <taxon>Spermatophyta</taxon>
        <taxon>Magnoliopsida</taxon>
        <taxon>eudicotyledons</taxon>
        <taxon>Gunneridae</taxon>
        <taxon>Pentapetalae</taxon>
        <taxon>rosids</taxon>
        <taxon>malvids</taxon>
        <taxon>Malvales</taxon>
        <taxon>Malvaceae</taxon>
        <taxon>Malvoideae</taxon>
        <taxon>Hibiscus</taxon>
    </lineage>
</organism>
<sequence>MSLVMSSSSVTFSSIFNPFKVCDMKLRQPAVSSSLCSFVVHCKFPKSVTLSNHKTFRKKSHGVLKPVRDSFKDNSQPFTNDDTITFDWEDQEDVEDTGSPWEGAVIYIRNSSVTHMEYCTTLERLGLGKLSSDISKSRASVMGLRVTKDVKDYPNGTPVQISMDVTRKKQKMRLDGIVKTVISLGCNRCGEPAAECIFSNFSLLLCEEPIEEPEIIDLGASSKEGFKSFEEDDDDDDASIDWDDRLYFPPEEKEIDISKHIRDLVHLEITINAICDPRCKGICLKCGTNLNTSSYNCREDVKEKGYGPLGNLRKQMQQKS</sequence>
<keyword evidence="2" id="KW-1185">Reference proteome</keyword>
<gene>
    <name evidence="1" type="ORF">V6N11_078190</name>
</gene>